<name>A0A0N5CFM7_STREA</name>
<sequence length="175" mass="20119">MEDLKGHLNSLIGYLDILKKECIFVKNKLETLQRTYGNGSDDTLCGIKNNSFDESTEDKCVARSKRYPAKIYSVKDEGVRQFIEIPSLTHVVILCEADGRWYLILMTDYMNFDGFKFQLDDQKVKVKSVNMKGQEMVLVEDDTNRFCVNLKDISVAEFLEKINNVKGSFSFISLM</sequence>
<dbReference type="AlphaFoldDB" id="A0A0N5CFM7"/>
<evidence type="ECO:0000313" key="2">
    <source>
        <dbReference type="WBParaSite" id="SPAL_0001666300.1"/>
    </source>
</evidence>
<keyword evidence="1" id="KW-1185">Reference proteome</keyword>
<protein>
    <submittedName>
        <fullName evidence="2">Tudor domain-containing protein</fullName>
    </submittedName>
</protein>
<proteinExistence type="predicted"/>
<organism evidence="1 2">
    <name type="scientific">Strongyloides papillosus</name>
    <name type="common">Intestinal threadworm</name>
    <dbReference type="NCBI Taxonomy" id="174720"/>
    <lineage>
        <taxon>Eukaryota</taxon>
        <taxon>Metazoa</taxon>
        <taxon>Ecdysozoa</taxon>
        <taxon>Nematoda</taxon>
        <taxon>Chromadorea</taxon>
        <taxon>Rhabditida</taxon>
        <taxon>Tylenchina</taxon>
        <taxon>Panagrolaimomorpha</taxon>
        <taxon>Strongyloidoidea</taxon>
        <taxon>Strongyloididae</taxon>
        <taxon>Strongyloides</taxon>
    </lineage>
</organism>
<evidence type="ECO:0000313" key="1">
    <source>
        <dbReference type="Proteomes" id="UP000046392"/>
    </source>
</evidence>
<accession>A0A0N5CFM7</accession>
<dbReference type="WBParaSite" id="SPAL_0001666300.1">
    <property type="protein sequence ID" value="SPAL_0001666300.1"/>
    <property type="gene ID" value="SPAL_0001666300"/>
</dbReference>
<dbReference type="Proteomes" id="UP000046392">
    <property type="component" value="Unplaced"/>
</dbReference>
<reference evidence="2" key="1">
    <citation type="submission" date="2017-02" db="UniProtKB">
        <authorList>
            <consortium name="WormBaseParasite"/>
        </authorList>
    </citation>
    <scope>IDENTIFICATION</scope>
</reference>